<dbReference type="PANTHER" id="PTHR13538">
    <property type="entry name" value="N-ACETYLTRANSFERASE 6"/>
    <property type="match status" value="1"/>
</dbReference>
<sequence length="151" mass="17351">MVEIVPLASHPHHQAQVTDWLWQAFDRHNGREFFASIVQSSIRHEGLPLTFIALDEGQLVGTVGLWLCDLQSRQDLSPWLAALYVDENYRDKGLGKTLQQHVLTYSRHAGFSSLYLYATFSGYYEKMGWHYIGDGLEYPAKPVRLYHQALV</sequence>
<gene>
    <name evidence="2" type="ORF">K6K13_17440</name>
</gene>
<dbReference type="CDD" id="cd04301">
    <property type="entry name" value="NAT_SF"/>
    <property type="match status" value="1"/>
</dbReference>
<evidence type="ECO:0000313" key="2">
    <source>
        <dbReference type="EMBL" id="QZN94996.1"/>
    </source>
</evidence>
<dbReference type="PANTHER" id="PTHR13538:SF4">
    <property type="entry name" value="N-ALPHA-ACETYLTRANSFERASE 80"/>
    <property type="match status" value="1"/>
</dbReference>
<evidence type="ECO:0000259" key="1">
    <source>
        <dbReference type="PROSITE" id="PS51186"/>
    </source>
</evidence>
<dbReference type="Pfam" id="PF00583">
    <property type="entry name" value="Acetyltransf_1"/>
    <property type="match status" value="1"/>
</dbReference>
<dbReference type="RefSeq" id="WP_222158105.1">
    <property type="nucleotide sequence ID" value="NZ_CP081864.1"/>
</dbReference>
<dbReference type="InterPro" id="IPR000182">
    <property type="entry name" value="GNAT_dom"/>
</dbReference>
<dbReference type="Gene3D" id="3.40.630.30">
    <property type="match status" value="1"/>
</dbReference>
<feature type="domain" description="N-acetyltransferase" evidence="1">
    <location>
        <begin position="2"/>
        <end position="150"/>
    </location>
</feature>
<dbReference type="EMBL" id="CP081864">
    <property type="protein sequence ID" value="QZN94996.1"/>
    <property type="molecule type" value="Genomic_DNA"/>
</dbReference>
<organism evidence="2 3">
    <name type="scientific">Symbiopectobacterium purcellii</name>
    <dbReference type="NCBI Taxonomy" id="2871826"/>
    <lineage>
        <taxon>Bacteria</taxon>
        <taxon>Pseudomonadati</taxon>
        <taxon>Pseudomonadota</taxon>
        <taxon>Gammaproteobacteria</taxon>
        <taxon>Enterobacterales</taxon>
        <taxon>Enterobacteriaceae</taxon>
    </lineage>
</organism>
<reference evidence="2 3" key="1">
    <citation type="submission" date="2021-08" db="EMBL/GenBank/DDBJ databases">
        <title>Culture and genomic analysis of Symbiopectobacterium purcellii sp. nov. gen. nov., isolated from the leafhopper Empoasca decipiens.</title>
        <authorList>
            <person name="Nadal-Jimenez P."/>
            <person name="Siozios S."/>
            <person name="Halliday N."/>
            <person name="Camara M."/>
            <person name="Hurst G.D.D."/>
        </authorList>
    </citation>
    <scope>NUCLEOTIDE SEQUENCE [LARGE SCALE GENOMIC DNA]</scope>
    <source>
        <strain evidence="2 3">SyEd1</strain>
    </source>
</reference>
<name>A0ABX9AL41_9ENTR</name>
<dbReference type="InterPro" id="IPR039840">
    <property type="entry name" value="NAA80"/>
</dbReference>
<evidence type="ECO:0000313" key="3">
    <source>
        <dbReference type="Proteomes" id="UP000825886"/>
    </source>
</evidence>
<dbReference type="Proteomes" id="UP000825886">
    <property type="component" value="Chromosome"/>
</dbReference>
<accession>A0ABX9AL41</accession>
<keyword evidence="3" id="KW-1185">Reference proteome</keyword>
<proteinExistence type="predicted"/>
<dbReference type="InterPro" id="IPR016181">
    <property type="entry name" value="Acyl_CoA_acyltransferase"/>
</dbReference>
<protein>
    <submittedName>
        <fullName evidence="2">GNAT family N-acetyltransferase</fullName>
    </submittedName>
</protein>
<dbReference type="PROSITE" id="PS51186">
    <property type="entry name" value="GNAT"/>
    <property type="match status" value="1"/>
</dbReference>
<dbReference type="SUPFAM" id="SSF55729">
    <property type="entry name" value="Acyl-CoA N-acyltransferases (Nat)"/>
    <property type="match status" value="1"/>
</dbReference>